<dbReference type="InterPro" id="IPR003593">
    <property type="entry name" value="AAA+_ATPase"/>
</dbReference>
<protein>
    <recommendedName>
        <fullName evidence="5">ABC transporter domain-containing protein</fullName>
    </recommendedName>
</protein>
<comment type="similarity">
    <text evidence="1">Belongs to the ABC transporter superfamily.</text>
</comment>
<dbReference type="InterPro" id="IPR003439">
    <property type="entry name" value="ABC_transporter-like_ATP-bd"/>
</dbReference>
<keyword evidence="3" id="KW-0547">Nucleotide-binding</keyword>
<dbReference type="CDD" id="cd03230">
    <property type="entry name" value="ABC_DR_subfamily_A"/>
    <property type="match status" value="1"/>
</dbReference>
<dbReference type="Pfam" id="PF00005">
    <property type="entry name" value="ABC_tran"/>
    <property type="match status" value="1"/>
</dbReference>
<evidence type="ECO:0000256" key="1">
    <source>
        <dbReference type="ARBA" id="ARBA00005417"/>
    </source>
</evidence>
<name>A0A9X1B642_9GAMM</name>
<dbReference type="GO" id="GO:0005524">
    <property type="term" value="F:ATP binding"/>
    <property type="evidence" value="ECO:0007669"/>
    <property type="project" value="UniProtKB-KW"/>
</dbReference>
<evidence type="ECO:0000259" key="5">
    <source>
        <dbReference type="PROSITE" id="PS50893"/>
    </source>
</evidence>
<reference evidence="6 7" key="1">
    <citation type="journal article" date="2020" name="Microorganisms">
        <title>Osmotic Adaptation and Compatible Solute Biosynthesis of Phototrophic Bacteria as Revealed from Genome Analyses.</title>
        <authorList>
            <person name="Imhoff J.F."/>
            <person name="Rahn T."/>
            <person name="Kunzel S."/>
            <person name="Keller A."/>
            <person name="Neulinger S.C."/>
        </authorList>
    </citation>
    <scope>NUCLEOTIDE SEQUENCE [LARGE SCALE GENOMIC DNA]</scope>
    <source>
        <strain evidence="6 7">DSM 25653</strain>
    </source>
</reference>
<dbReference type="PANTHER" id="PTHR43335">
    <property type="entry name" value="ABC TRANSPORTER, ATP-BINDING PROTEIN"/>
    <property type="match status" value="1"/>
</dbReference>
<feature type="domain" description="ABC transporter" evidence="5">
    <location>
        <begin position="5"/>
        <end position="234"/>
    </location>
</feature>
<sequence length="306" mass="33571">MSMLLTVDQITRRFGRKPVLHGLRFYLRRGEVLGLLGPNGAGKTTALRILSGTLAPSSGRVLLSGIDMQRSPRQAKARLGYLPERAPLYPDMRVDEYLAFAGRLRRMPTGELTEAMARVKAQCGLTHVGQRLLGRLSKGYQQRAGIAQALIHQPDLVILDEPADGLDPVQIRELRGLIRSIAENAGVILSSHALHEVQASCSRVIILHQGRQLHEADLRLQAAAARDVQVRLRPPPVLSSVLALPPVETAEPCGKDALRIRLRKEASADALARSLMEHGYGLLELRPCRTDLEQVFFSCIGMESAA</sequence>
<dbReference type="GO" id="GO:0016887">
    <property type="term" value="F:ATP hydrolysis activity"/>
    <property type="evidence" value="ECO:0007669"/>
    <property type="project" value="InterPro"/>
</dbReference>
<evidence type="ECO:0000256" key="3">
    <source>
        <dbReference type="ARBA" id="ARBA00022741"/>
    </source>
</evidence>
<dbReference type="PANTHER" id="PTHR43335:SF4">
    <property type="entry name" value="ABC TRANSPORTER, ATP-BINDING PROTEIN"/>
    <property type="match status" value="1"/>
</dbReference>
<keyword evidence="7" id="KW-1185">Reference proteome</keyword>
<proteinExistence type="inferred from homology"/>
<accession>A0A9X1B642</accession>
<dbReference type="Gene3D" id="3.40.50.300">
    <property type="entry name" value="P-loop containing nucleotide triphosphate hydrolases"/>
    <property type="match status" value="1"/>
</dbReference>
<evidence type="ECO:0000256" key="2">
    <source>
        <dbReference type="ARBA" id="ARBA00022448"/>
    </source>
</evidence>
<dbReference type="PROSITE" id="PS50893">
    <property type="entry name" value="ABC_TRANSPORTER_2"/>
    <property type="match status" value="1"/>
</dbReference>
<dbReference type="InterPro" id="IPR027417">
    <property type="entry name" value="P-loop_NTPase"/>
</dbReference>
<evidence type="ECO:0000256" key="4">
    <source>
        <dbReference type="ARBA" id="ARBA00022840"/>
    </source>
</evidence>
<evidence type="ECO:0000313" key="7">
    <source>
        <dbReference type="Proteomes" id="UP001138768"/>
    </source>
</evidence>
<gene>
    <name evidence="6" type="ORF">CKO42_19135</name>
</gene>
<dbReference type="EMBL" id="NRRY01000041">
    <property type="protein sequence ID" value="MBK1620506.1"/>
    <property type="molecule type" value="Genomic_DNA"/>
</dbReference>
<dbReference type="SUPFAM" id="SSF52540">
    <property type="entry name" value="P-loop containing nucleoside triphosphate hydrolases"/>
    <property type="match status" value="1"/>
</dbReference>
<dbReference type="SMART" id="SM00382">
    <property type="entry name" value="AAA"/>
    <property type="match status" value="1"/>
</dbReference>
<keyword evidence="4" id="KW-0067">ATP-binding</keyword>
<organism evidence="6 7">
    <name type="scientific">Lamprobacter modestohalophilus</name>
    <dbReference type="NCBI Taxonomy" id="1064514"/>
    <lineage>
        <taxon>Bacteria</taxon>
        <taxon>Pseudomonadati</taxon>
        <taxon>Pseudomonadota</taxon>
        <taxon>Gammaproteobacteria</taxon>
        <taxon>Chromatiales</taxon>
        <taxon>Chromatiaceae</taxon>
        <taxon>Lamprobacter</taxon>
    </lineage>
</organism>
<keyword evidence="2" id="KW-0813">Transport</keyword>
<comment type="caution">
    <text evidence="6">The sequence shown here is derived from an EMBL/GenBank/DDBJ whole genome shotgun (WGS) entry which is preliminary data.</text>
</comment>
<dbReference type="AlphaFoldDB" id="A0A9X1B642"/>
<evidence type="ECO:0000313" key="6">
    <source>
        <dbReference type="EMBL" id="MBK1620506.1"/>
    </source>
</evidence>
<dbReference type="Proteomes" id="UP001138768">
    <property type="component" value="Unassembled WGS sequence"/>
</dbReference>